<evidence type="ECO:0000256" key="3">
    <source>
        <dbReference type="ARBA" id="ARBA00023157"/>
    </source>
</evidence>
<dbReference type="SUPFAM" id="SSF56487">
    <property type="entry name" value="SRCR-like"/>
    <property type="match status" value="4"/>
</dbReference>
<feature type="disulfide bond" evidence="9">
    <location>
        <begin position="393"/>
        <end position="403"/>
    </location>
</feature>
<feature type="domain" description="SRCR" evidence="10">
    <location>
        <begin position="10"/>
        <end position="108"/>
    </location>
</feature>
<keyword evidence="5" id="KW-0325">Glycoprotein</keyword>
<evidence type="ECO:0000256" key="1">
    <source>
        <dbReference type="ARBA" id="ARBA00022729"/>
    </source>
</evidence>
<dbReference type="Pfam" id="PF00530">
    <property type="entry name" value="SRCR"/>
    <property type="match status" value="4"/>
</dbReference>
<keyword evidence="1" id="KW-0732">Signal</keyword>
<evidence type="ECO:0000256" key="5">
    <source>
        <dbReference type="ARBA" id="ARBA00023180"/>
    </source>
</evidence>
<dbReference type="FunFam" id="3.10.250.10:FF:000007">
    <property type="entry name" value="Soluble scavenger receptor cysteine-rich domain-containing protein SSC5D"/>
    <property type="match status" value="3"/>
</dbReference>
<feature type="disulfide bond" evidence="9">
    <location>
        <begin position="79"/>
        <end position="89"/>
    </location>
</feature>
<feature type="domain" description="SRCR" evidence="10">
    <location>
        <begin position="430"/>
        <end position="531"/>
    </location>
</feature>
<dbReference type="PROSITE" id="PS00420">
    <property type="entry name" value="SRCR_1"/>
    <property type="match status" value="3"/>
</dbReference>
<sequence length="546" mass="58327">MSLRQWGPVLRLVGGTGSCSGRLEVFHQGRWGTVCDDMWALPGAAVVCRELGCGDPLSAPRGAFFGEGSGPIWLDNVRCQGNESALSRCLPWGDSNCTHREDAGVVCSGNLRLRLTCRRHACGGSVGPWLQWSCRSHACGRSAARAAPVDRPQGCLRQLHWSHRPRDPPQERLRQLHRSHGISMRGGEMAVLPAGPGVSPHSPRAGVPAAVFALPEVRLVGGPHRCAGPVEVQLDGPCGTVCDDSWDLGDVAVVCRQLGCGRAMEALSGKVFSQGNESHLILMTNVQCQGTEAVLRSCPYEDPGDLCQHDEDAGARCQGEPVRLVGGPHRCAGRVEVRLDGHWGTVCDDGWDLDDVAVVCRQLGCGPALKSLTSKVYGPGSESDPVLMMDVQCQGTEAALGNCSYTDPGYLCQHDEDAGAHSVELPTPPVRLVGNNTRCSGQVEIYYDGRWGAVCGLGWDLTDAKVLCRELGCGSPRYVTHHCSKLSRSSAPVLLGQLDCTGREASLTQCQAQAWEGRHCPHHRDTGVISSEPPCAMAGALSRQSC</sequence>
<feature type="domain" description="SRCR" evidence="10">
    <location>
        <begin position="322"/>
        <end position="423"/>
    </location>
</feature>
<dbReference type="PANTHER" id="PTHR19331:SF487">
    <property type="entry name" value="SOLUBLE SCAVENGER RECEPTOR CYSTEINE-RICH DOMAIN-CONTAINING PROTEIN SSC5D"/>
    <property type="match status" value="1"/>
</dbReference>
<comment type="function">
    <text evidence="6">Binds to extracellular matrix proteins. Binds to pathogen-associated molecular patterns (PAMPs) present on the cell walls of Gram-positive and Gram-negative bacteria and fungi, behaving as a pattern recognition receptor (PRR). Induces bacterial and fungal aggregation and subsequent inhibition of PAMP-induced cytokine release. Does not possess intrinsic bactericidal activity. May play a role in the innate defense and homeostasis of certain epithelial surfaces.</text>
</comment>
<dbReference type="SMART" id="SM00202">
    <property type="entry name" value="SR"/>
    <property type="match status" value="4"/>
</dbReference>
<evidence type="ECO:0000256" key="7">
    <source>
        <dbReference type="ARBA" id="ARBA00064153"/>
    </source>
</evidence>
<protein>
    <recommendedName>
        <fullName evidence="8">Soluble scavenger receptor cysteine-rich domain-containing protein SSC5D</fullName>
    </recommendedName>
</protein>
<dbReference type="AlphaFoldDB" id="A0A8C0GX97"/>
<evidence type="ECO:0000256" key="6">
    <source>
        <dbReference type="ARBA" id="ARBA00058074"/>
    </source>
</evidence>
<dbReference type="PRINTS" id="PR00258">
    <property type="entry name" value="SPERACTRCPTR"/>
</dbReference>
<keyword evidence="12" id="KW-1185">Reference proteome</keyword>
<reference evidence="11" key="1">
    <citation type="submission" date="2025-08" db="UniProtKB">
        <authorList>
            <consortium name="Ensembl"/>
        </authorList>
    </citation>
    <scope>IDENTIFICATION</scope>
</reference>
<feature type="disulfide bond" evidence="9">
    <location>
        <begin position="500"/>
        <end position="510"/>
    </location>
</feature>
<evidence type="ECO:0000256" key="9">
    <source>
        <dbReference type="PROSITE-ProRule" id="PRU00196"/>
    </source>
</evidence>
<dbReference type="FunFam" id="3.10.250.10:FF:000001">
    <property type="entry name" value="Lysyl oxidase 4 isoform X1"/>
    <property type="match status" value="1"/>
</dbReference>
<organism evidence="11 12">
    <name type="scientific">Chelonoidis abingdonii</name>
    <name type="common">Abingdon island giant tortoise</name>
    <name type="synonym">Testudo abingdonii</name>
    <dbReference type="NCBI Taxonomy" id="106734"/>
    <lineage>
        <taxon>Eukaryota</taxon>
        <taxon>Metazoa</taxon>
        <taxon>Chordata</taxon>
        <taxon>Craniata</taxon>
        <taxon>Vertebrata</taxon>
        <taxon>Euteleostomi</taxon>
        <taxon>Archelosauria</taxon>
        <taxon>Testudinata</taxon>
        <taxon>Testudines</taxon>
        <taxon>Cryptodira</taxon>
        <taxon>Durocryptodira</taxon>
        <taxon>Testudinoidea</taxon>
        <taxon>Testudinidae</taxon>
        <taxon>Chelonoidis</taxon>
    </lineage>
</organism>
<comment type="caution">
    <text evidence="9">Lacks conserved residue(s) required for the propagation of feature annotation.</text>
</comment>
<name>A0A8C0GX97_CHEAB</name>
<dbReference type="Ensembl" id="ENSCABT00000011651.1">
    <property type="protein sequence ID" value="ENSCABP00000010642.1"/>
    <property type="gene ID" value="ENSCABG00000007965.1"/>
</dbReference>
<dbReference type="Gene3D" id="3.10.250.10">
    <property type="entry name" value="SRCR-like domain"/>
    <property type="match status" value="4"/>
</dbReference>
<keyword evidence="4" id="KW-0675">Receptor</keyword>
<keyword evidence="3 9" id="KW-1015">Disulfide bond</keyword>
<feature type="domain" description="SRCR" evidence="10">
    <location>
        <begin position="217"/>
        <end position="318"/>
    </location>
</feature>
<evidence type="ECO:0000256" key="4">
    <source>
        <dbReference type="ARBA" id="ARBA00023170"/>
    </source>
</evidence>
<evidence type="ECO:0000259" key="10">
    <source>
        <dbReference type="PROSITE" id="PS50287"/>
    </source>
</evidence>
<dbReference type="GO" id="GO:0016020">
    <property type="term" value="C:membrane"/>
    <property type="evidence" value="ECO:0007669"/>
    <property type="project" value="InterPro"/>
</dbReference>
<dbReference type="InterPro" id="IPR001190">
    <property type="entry name" value="SRCR"/>
</dbReference>
<comment type="subunit">
    <text evidence="7">Interacts with LGALS1 and laminin.</text>
</comment>
<dbReference type="OMA" id="HACGRSA"/>
<keyword evidence="2" id="KW-0677">Repeat</keyword>
<proteinExistence type="predicted"/>
<feature type="disulfide bond" evidence="9">
    <location>
        <begin position="288"/>
        <end position="298"/>
    </location>
</feature>
<evidence type="ECO:0000313" key="11">
    <source>
        <dbReference type="Ensembl" id="ENSCABP00000010642.1"/>
    </source>
</evidence>
<accession>A0A8C0GX97</accession>
<dbReference type="GeneTree" id="ENSGT00950000183145"/>
<dbReference type="InterPro" id="IPR036772">
    <property type="entry name" value="SRCR-like_dom_sf"/>
</dbReference>
<reference evidence="11" key="2">
    <citation type="submission" date="2025-09" db="UniProtKB">
        <authorList>
            <consortium name="Ensembl"/>
        </authorList>
    </citation>
    <scope>IDENTIFICATION</scope>
</reference>
<dbReference type="Proteomes" id="UP000694404">
    <property type="component" value="Unplaced"/>
</dbReference>
<evidence type="ECO:0000256" key="8">
    <source>
        <dbReference type="ARBA" id="ARBA00069168"/>
    </source>
</evidence>
<evidence type="ECO:0000256" key="2">
    <source>
        <dbReference type="ARBA" id="ARBA00022737"/>
    </source>
</evidence>
<dbReference type="PANTHER" id="PTHR19331">
    <property type="entry name" value="SCAVENGER RECEPTOR DOMAIN-CONTAINING"/>
    <property type="match status" value="1"/>
</dbReference>
<dbReference type="PROSITE" id="PS50287">
    <property type="entry name" value="SRCR_2"/>
    <property type="match status" value="4"/>
</dbReference>
<evidence type="ECO:0000313" key="12">
    <source>
        <dbReference type="Proteomes" id="UP000694404"/>
    </source>
</evidence>